<dbReference type="AlphaFoldDB" id="S4PBH9"/>
<dbReference type="EMBL" id="GAIX01004611">
    <property type="protein sequence ID" value="JAA87949.1"/>
    <property type="molecule type" value="Transcribed_RNA"/>
</dbReference>
<reference evidence="1" key="2">
    <citation type="submission" date="2013-05" db="EMBL/GenBank/DDBJ databases">
        <authorList>
            <person name="Carter J.-M."/>
            <person name="Baker S.C."/>
            <person name="Pink R."/>
            <person name="Carter D.R.F."/>
            <person name="Collins A."/>
            <person name="Tomlin J."/>
            <person name="Gibbs M."/>
            <person name="Breuker C.J."/>
        </authorList>
    </citation>
    <scope>NUCLEOTIDE SEQUENCE</scope>
    <source>
        <tissue evidence="1">Ovary</tissue>
    </source>
</reference>
<organism evidence="1">
    <name type="scientific">Pararge aegeria</name>
    <name type="common">speckled wood butterfly</name>
    <dbReference type="NCBI Taxonomy" id="116150"/>
    <lineage>
        <taxon>Eukaryota</taxon>
        <taxon>Metazoa</taxon>
        <taxon>Ecdysozoa</taxon>
        <taxon>Arthropoda</taxon>
        <taxon>Hexapoda</taxon>
        <taxon>Insecta</taxon>
        <taxon>Pterygota</taxon>
        <taxon>Neoptera</taxon>
        <taxon>Endopterygota</taxon>
        <taxon>Lepidoptera</taxon>
        <taxon>Glossata</taxon>
        <taxon>Ditrysia</taxon>
        <taxon>Papilionoidea</taxon>
        <taxon>Nymphalidae</taxon>
        <taxon>Satyrinae</taxon>
        <taxon>Satyrini</taxon>
        <taxon>Parargina</taxon>
        <taxon>Pararge</taxon>
    </lineage>
</organism>
<feature type="non-terminal residue" evidence="1">
    <location>
        <position position="80"/>
    </location>
</feature>
<name>S4PBH9_9NEOP</name>
<sequence>MVAGLHRILFYLAQTVLNNLFLHRKKFITVIARHLSSTFVKTAGINVTRRYGELQTDRRFKSVKYHMKLINYDFFLILNR</sequence>
<proteinExistence type="predicted"/>
<evidence type="ECO:0000313" key="1">
    <source>
        <dbReference type="EMBL" id="JAA87949.1"/>
    </source>
</evidence>
<accession>S4PBH9</accession>
<protein>
    <submittedName>
        <fullName evidence="1">Uncharacterized protein</fullName>
    </submittedName>
</protein>
<reference evidence="1" key="1">
    <citation type="journal article" date="2013" name="BMC Genomics">
        <title>Unscrambling butterfly oogenesis.</title>
        <authorList>
            <person name="Carter J.M."/>
            <person name="Baker S.C."/>
            <person name="Pink R."/>
            <person name="Carter D.R."/>
            <person name="Collins A."/>
            <person name="Tomlin J."/>
            <person name="Gibbs M."/>
            <person name="Breuker C.J."/>
        </authorList>
    </citation>
    <scope>NUCLEOTIDE SEQUENCE</scope>
    <source>
        <tissue evidence="1">Ovary</tissue>
    </source>
</reference>